<sequence length="304" mass="33816">MFSLLRSHTATATEKLNAQLIEAVEEGRDADVPRLIDAGASPDARKRVTLKVMVSKQSRGGSQWREDTVDCESALVLAILHARVGIVRMLLEKGAKVEGSVEWKIGNWWHGKWGASEWDRVRWRMTITFPSLLCLAIGEGGNLTSWDKVSIDQPFDGGRLQINLKGGTVTISHPVKMEDSCVTCKIQPNGEIVRLLLARGARVSDVELAAARKSPNKELLQCLEFDQCTKEALTVQLRELQSRSSVIEGNIRSKEHSRQMLQEKLSTFASNRTYLQDSGASIAIRHTSLSHRNAAFMRLTTGLR</sequence>
<accession>A0A139A4X0</accession>
<evidence type="ECO:0000313" key="2">
    <source>
        <dbReference type="Proteomes" id="UP000070544"/>
    </source>
</evidence>
<evidence type="ECO:0008006" key="3">
    <source>
        <dbReference type="Google" id="ProtNLM"/>
    </source>
</evidence>
<gene>
    <name evidence="1" type="ORF">M427DRAFT_60285</name>
</gene>
<reference evidence="1 2" key="1">
    <citation type="journal article" date="2015" name="Genome Biol. Evol.">
        <title>Phylogenomic analyses indicate that early fungi evolved digesting cell walls of algal ancestors of land plants.</title>
        <authorList>
            <person name="Chang Y."/>
            <person name="Wang S."/>
            <person name="Sekimoto S."/>
            <person name="Aerts A.L."/>
            <person name="Choi C."/>
            <person name="Clum A."/>
            <person name="LaButti K.M."/>
            <person name="Lindquist E.A."/>
            <person name="Yee Ngan C."/>
            <person name="Ohm R.A."/>
            <person name="Salamov A.A."/>
            <person name="Grigoriev I.V."/>
            <person name="Spatafora J.W."/>
            <person name="Berbee M.L."/>
        </authorList>
    </citation>
    <scope>NUCLEOTIDE SEQUENCE [LARGE SCALE GENOMIC DNA]</scope>
    <source>
        <strain evidence="1 2">JEL478</strain>
    </source>
</reference>
<dbReference type="EMBL" id="KQ965796">
    <property type="protein sequence ID" value="KXS11857.1"/>
    <property type="molecule type" value="Genomic_DNA"/>
</dbReference>
<dbReference type="AlphaFoldDB" id="A0A139A4X0"/>
<keyword evidence="2" id="KW-1185">Reference proteome</keyword>
<feature type="non-terminal residue" evidence="1">
    <location>
        <position position="1"/>
    </location>
</feature>
<evidence type="ECO:0000313" key="1">
    <source>
        <dbReference type="EMBL" id="KXS11857.1"/>
    </source>
</evidence>
<name>A0A139A4X0_GONPJ</name>
<dbReference type="InterPro" id="IPR036770">
    <property type="entry name" value="Ankyrin_rpt-contain_sf"/>
</dbReference>
<proteinExistence type="predicted"/>
<dbReference type="Gene3D" id="1.25.40.20">
    <property type="entry name" value="Ankyrin repeat-containing domain"/>
    <property type="match status" value="1"/>
</dbReference>
<dbReference type="Proteomes" id="UP000070544">
    <property type="component" value="Unassembled WGS sequence"/>
</dbReference>
<protein>
    <recommendedName>
        <fullName evidence="3">Ankyrin</fullName>
    </recommendedName>
</protein>
<organism evidence="1 2">
    <name type="scientific">Gonapodya prolifera (strain JEL478)</name>
    <name type="common">Monoblepharis prolifera</name>
    <dbReference type="NCBI Taxonomy" id="1344416"/>
    <lineage>
        <taxon>Eukaryota</taxon>
        <taxon>Fungi</taxon>
        <taxon>Fungi incertae sedis</taxon>
        <taxon>Chytridiomycota</taxon>
        <taxon>Chytridiomycota incertae sedis</taxon>
        <taxon>Monoblepharidomycetes</taxon>
        <taxon>Monoblepharidales</taxon>
        <taxon>Gonapodyaceae</taxon>
        <taxon>Gonapodya</taxon>
    </lineage>
</organism>
<dbReference type="OrthoDB" id="2316821at2759"/>